<evidence type="ECO:0000256" key="1">
    <source>
        <dbReference type="SAM" id="MobiDB-lite"/>
    </source>
</evidence>
<feature type="compositionally biased region" description="Basic and acidic residues" evidence="1">
    <location>
        <begin position="330"/>
        <end position="348"/>
    </location>
</feature>
<name>A0ABR3SBZ2_9PEZI</name>
<feature type="region of interest" description="Disordered" evidence="1">
    <location>
        <begin position="192"/>
        <end position="217"/>
    </location>
</feature>
<protein>
    <submittedName>
        <fullName evidence="2">Uncharacterized protein</fullName>
    </submittedName>
</protein>
<accession>A0ABR3SBZ2</accession>
<organism evidence="2 3">
    <name type="scientific">Neofusicoccum ribis</name>
    <dbReference type="NCBI Taxonomy" id="45134"/>
    <lineage>
        <taxon>Eukaryota</taxon>
        <taxon>Fungi</taxon>
        <taxon>Dikarya</taxon>
        <taxon>Ascomycota</taxon>
        <taxon>Pezizomycotina</taxon>
        <taxon>Dothideomycetes</taxon>
        <taxon>Dothideomycetes incertae sedis</taxon>
        <taxon>Botryosphaeriales</taxon>
        <taxon>Botryosphaeriaceae</taxon>
        <taxon>Neofusicoccum</taxon>
    </lineage>
</organism>
<comment type="caution">
    <text evidence="2">The sequence shown here is derived from an EMBL/GenBank/DDBJ whole genome shotgun (WGS) entry which is preliminary data.</text>
</comment>
<dbReference type="PANTHER" id="PTHR28058">
    <property type="entry name" value="37S RIBOSOMAL PROTEIN MRP51, MITOCHONDRIAL"/>
    <property type="match status" value="1"/>
</dbReference>
<dbReference type="InterPro" id="IPR016712">
    <property type="entry name" value="Rbsml_bS1m-like"/>
</dbReference>
<sequence>MRVYEVDTINLFTDFESAGDHVRTLEKWQEMNIPLSIRPYRNTASNRESPAESAFLERIDNTQLDGEQTRGQSKWKYRGPWVSGMTEGQFRAFLETKVRNSKGDFRARLKAHLTQKALDEARRVAREEGVEELPTLKTFKLSEKGFEDAIRAMREDTALSSELSRLIRDFFDLPGVHDDSLFEASYSATPHTNNIINQHSDRSAENGPPSTHPSAGLSYLRSSAFLHNHPILGPQEKREPIEARLLVAQTVNNVKMQPKAGVGGVVAELRTVRSALKSTDNFARLKYDEYGGHKVWVSPERAYINSSGHIQLAVEPAVEEDVRIKQGSLKSREELEAKPAPKVQELDTRPSAFDGANDTAAGEQSAQLFALIKERTSGEQSRAPRRGVDQ</sequence>
<evidence type="ECO:0000313" key="3">
    <source>
        <dbReference type="Proteomes" id="UP001521116"/>
    </source>
</evidence>
<feature type="region of interest" description="Disordered" evidence="1">
    <location>
        <begin position="330"/>
        <end position="361"/>
    </location>
</feature>
<dbReference type="Proteomes" id="UP001521116">
    <property type="component" value="Unassembled WGS sequence"/>
</dbReference>
<gene>
    <name evidence="2" type="ORF">SLS56_011333</name>
</gene>
<proteinExistence type="predicted"/>
<keyword evidence="3" id="KW-1185">Reference proteome</keyword>
<evidence type="ECO:0000313" key="2">
    <source>
        <dbReference type="EMBL" id="KAL1616651.1"/>
    </source>
</evidence>
<dbReference type="Pfam" id="PF11709">
    <property type="entry name" value="Mit_ribos_Mrp51"/>
    <property type="match status" value="1"/>
</dbReference>
<reference evidence="2 3" key="1">
    <citation type="submission" date="2024-02" db="EMBL/GenBank/DDBJ databases">
        <title>De novo assembly and annotation of 12 fungi associated with fruit tree decline syndrome in Ontario, Canada.</title>
        <authorList>
            <person name="Sulman M."/>
            <person name="Ellouze W."/>
            <person name="Ilyukhin E."/>
        </authorList>
    </citation>
    <scope>NUCLEOTIDE SEQUENCE [LARGE SCALE GENOMIC DNA]</scope>
    <source>
        <strain evidence="2 3">M1-105</strain>
    </source>
</reference>
<dbReference type="EMBL" id="JAJVDC020000258">
    <property type="protein sequence ID" value="KAL1616651.1"/>
    <property type="molecule type" value="Genomic_DNA"/>
</dbReference>
<dbReference type="PANTHER" id="PTHR28058:SF1">
    <property type="entry name" value="SMALL RIBOSOMAL SUBUNIT PROTEIN BS1M"/>
    <property type="match status" value="1"/>
</dbReference>